<gene>
    <name evidence="2" type="ORF">FB559_5919</name>
</gene>
<organism evidence="2 3">
    <name type="scientific">Actinoallomurus bryophytorum</name>
    <dbReference type="NCBI Taxonomy" id="1490222"/>
    <lineage>
        <taxon>Bacteria</taxon>
        <taxon>Bacillati</taxon>
        <taxon>Actinomycetota</taxon>
        <taxon>Actinomycetes</taxon>
        <taxon>Streptosporangiales</taxon>
        <taxon>Thermomonosporaceae</taxon>
        <taxon>Actinoallomurus</taxon>
    </lineage>
</organism>
<proteinExistence type="predicted"/>
<name>A0A543CSY1_9ACTN</name>
<evidence type="ECO:0000259" key="1">
    <source>
        <dbReference type="Pfam" id="PF04149"/>
    </source>
</evidence>
<evidence type="ECO:0000313" key="2">
    <source>
        <dbReference type="EMBL" id="TQM00212.1"/>
    </source>
</evidence>
<sequence>MIEPWRKSTWTGANGGDCVELAVIEREETTGE</sequence>
<accession>A0A543CSY1</accession>
<evidence type="ECO:0000313" key="3">
    <source>
        <dbReference type="Proteomes" id="UP000316096"/>
    </source>
</evidence>
<dbReference type="AlphaFoldDB" id="A0A543CSY1"/>
<dbReference type="EMBL" id="VFOZ01000001">
    <property type="protein sequence ID" value="TQM00212.1"/>
    <property type="molecule type" value="Genomic_DNA"/>
</dbReference>
<protein>
    <submittedName>
        <fullName evidence="2">Uncharacterized protein DUF397</fullName>
    </submittedName>
</protein>
<feature type="domain" description="DUF397" evidence="1">
    <location>
        <begin position="5"/>
        <end position="24"/>
    </location>
</feature>
<dbReference type="RefSeq" id="WP_185792445.1">
    <property type="nucleotide sequence ID" value="NZ_VFOZ01000001.1"/>
</dbReference>
<reference evidence="2 3" key="1">
    <citation type="submission" date="2019-06" db="EMBL/GenBank/DDBJ databases">
        <title>Sequencing the genomes of 1000 actinobacteria strains.</title>
        <authorList>
            <person name="Klenk H.-P."/>
        </authorList>
    </citation>
    <scope>NUCLEOTIDE SEQUENCE [LARGE SCALE GENOMIC DNA]</scope>
    <source>
        <strain evidence="2 3">DSM 102200</strain>
    </source>
</reference>
<dbReference type="Proteomes" id="UP000316096">
    <property type="component" value="Unassembled WGS sequence"/>
</dbReference>
<comment type="caution">
    <text evidence="2">The sequence shown here is derived from an EMBL/GenBank/DDBJ whole genome shotgun (WGS) entry which is preliminary data.</text>
</comment>
<dbReference type="Pfam" id="PF04149">
    <property type="entry name" value="DUF397"/>
    <property type="match status" value="1"/>
</dbReference>
<dbReference type="InterPro" id="IPR007278">
    <property type="entry name" value="DUF397"/>
</dbReference>
<keyword evidence="3" id="KW-1185">Reference proteome</keyword>